<organism evidence="5 6">
    <name type="scientific">Mycolicibacterium wolinskyi</name>
    <dbReference type="NCBI Taxonomy" id="59750"/>
    <lineage>
        <taxon>Bacteria</taxon>
        <taxon>Bacillati</taxon>
        <taxon>Actinomycetota</taxon>
        <taxon>Actinomycetes</taxon>
        <taxon>Mycobacteriales</taxon>
        <taxon>Mycobacteriaceae</taxon>
        <taxon>Mycolicibacterium</taxon>
    </lineage>
</organism>
<dbReference type="PRINTS" id="PR00778">
    <property type="entry name" value="HTHARSR"/>
</dbReference>
<keyword evidence="6" id="KW-1185">Reference proteome</keyword>
<dbReference type="InterPro" id="IPR036390">
    <property type="entry name" value="WH_DNA-bd_sf"/>
</dbReference>
<evidence type="ECO:0000313" key="5">
    <source>
        <dbReference type="EMBL" id="KWX20046.1"/>
    </source>
</evidence>
<dbReference type="GO" id="GO:0003677">
    <property type="term" value="F:DNA binding"/>
    <property type="evidence" value="ECO:0007669"/>
    <property type="project" value="UniProtKB-KW"/>
</dbReference>
<dbReference type="EMBL" id="LGTW01000031">
    <property type="protein sequence ID" value="KWX20046.1"/>
    <property type="molecule type" value="Genomic_DNA"/>
</dbReference>
<protein>
    <recommendedName>
        <fullName evidence="4">HTH arsR-type domain-containing protein</fullName>
    </recommendedName>
</protein>
<name>A0A132PCK4_9MYCO</name>
<dbReference type="AlphaFoldDB" id="A0A132PCK4"/>
<reference evidence="5 6" key="1">
    <citation type="submission" date="2015-07" db="EMBL/GenBank/DDBJ databases">
        <title>A draft genome sequence of Mycobacterium wolinskyi.</title>
        <authorList>
            <person name="de Man T.J."/>
            <person name="Perry K.A."/>
            <person name="Coulliette A.D."/>
            <person name="Jensen B."/>
            <person name="Toney N.C."/>
            <person name="Limbago B.M."/>
            <person name="Noble-Wang J."/>
        </authorList>
    </citation>
    <scope>NUCLEOTIDE SEQUENCE [LARGE SCALE GENOMIC DNA]</scope>
    <source>
        <strain evidence="5 6">CDC_01</strain>
    </source>
</reference>
<evidence type="ECO:0000256" key="1">
    <source>
        <dbReference type="ARBA" id="ARBA00023015"/>
    </source>
</evidence>
<dbReference type="PANTHER" id="PTHR33154">
    <property type="entry name" value="TRANSCRIPTIONAL REGULATOR, ARSR FAMILY"/>
    <property type="match status" value="1"/>
</dbReference>
<keyword evidence="2" id="KW-0238">DNA-binding</keyword>
<dbReference type="Pfam" id="PF12840">
    <property type="entry name" value="HTH_20"/>
    <property type="match status" value="1"/>
</dbReference>
<dbReference type="PROSITE" id="PS50987">
    <property type="entry name" value="HTH_ARSR_2"/>
    <property type="match status" value="1"/>
</dbReference>
<keyword evidence="3" id="KW-0804">Transcription</keyword>
<dbReference type="Proteomes" id="UP000070612">
    <property type="component" value="Unassembled WGS sequence"/>
</dbReference>
<proteinExistence type="predicted"/>
<dbReference type="Gene3D" id="1.10.10.10">
    <property type="entry name" value="Winged helix-like DNA-binding domain superfamily/Winged helix DNA-binding domain"/>
    <property type="match status" value="1"/>
</dbReference>
<dbReference type="InterPro" id="IPR051081">
    <property type="entry name" value="HTH_MetalResp_TranReg"/>
</dbReference>
<keyword evidence="1" id="KW-0805">Transcription regulation</keyword>
<sequence length="87" mass="9617">MTVLQALADPVRVEIVRQLAAGTGEVTCGEVEVPVAKSTASHHIRTLVVAGVIAEREDGRRKYLRLRRTELDKRFPGLIEAVLRATR</sequence>
<dbReference type="InterPro" id="IPR036388">
    <property type="entry name" value="WH-like_DNA-bd_sf"/>
</dbReference>
<accession>A0A132PCK4</accession>
<comment type="caution">
    <text evidence="5">The sequence shown here is derived from an EMBL/GenBank/DDBJ whole genome shotgun (WGS) entry which is preliminary data.</text>
</comment>
<dbReference type="InterPro" id="IPR011991">
    <property type="entry name" value="ArsR-like_HTH"/>
</dbReference>
<dbReference type="InterPro" id="IPR001845">
    <property type="entry name" value="HTH_ArsR_DNA-bd_dom"/>
</dbReference>
<dbReference type="GO" id="GO:0003700">
    <property type="term" value="F:DNA-binding transcription factor activity"/>
    <property type="evidence" value="ECO:0007669"/>
    <property type="project" value="InterPro"/>
</dbReference>
<evidence type="ECO:0000256" key="2">
    <source>
        <dbReference type="ARBA" id="ARBA00023125"/>
    </source>
</evidence>
<dbReference type="PATRIC" id="fig|59750.3.peg.4779"/>
<evidence type="ECO:0000313" key="6">
    <source>
        <dbReference type="Proteomes" id="UP000070612"/>
    </source>
</evidence>
<gene>
    <name evidence="5" type="ORF">AFM11_32250</name>
</gene>
<dbReference type="PANTHER" id="PTHR33154:SF12">
    <property type="entry name" value="TRANSCRIPTIONAL REGULATORY PROTEIN"/>
    <property type="match status" value="1"/>
</dbReference>
<dbReference type="CDD" id="cd00090">
    <property type="entry name" value="HTH_ARSR"/>
    <property type="match status" value="1"/>
</dbReference>
<evidence type="ECO:0000256" key="3">
    <source>
        <dbReference type="ARBA" id="ARBA00023163"/>
    </source>
</evidence>
<feature type="domain" description="HTH arsR-type" evidence="4">
    <location>
        <begin position="1"/>
        <end position="86"/>
    </location>
</feature>
<evidence type="ECO:0000259" key="4">
    <source>
        <dbReference type="PROSITE" id="PS50987"/>
    </source>
</evidence>
<dbReference type="SMART" id="SM00418">
    <property type="entry name" value="HTH_ARSR"/>
    <property type="match status" value="1"/>
</dbReference>
<dbReference type="SUPFAM" id="SSF46785">
    <property type="entry name" value="Winged helix' DNA-binding domain"/>
    <property type="match status" value="1"/>
</dbReference>